<protein>
    <recommendedName>
        <fullName evidence="5">Lipoprotein</fullName>
    </recommendedName>
</protein>
<keyword evidence="4" id="KW-1185">Reference proteome</keyword>
<evidence type="ECO:0000313" key="3">
    <source>
        <dbReference type="EMBL" id="KHF38691.1"/>
    </source>
</evidence>
<sequence>MKQWIVSFLFISCLFSILGCANTQDSSGQSTSTETKTEEAIKSPPLTKEGKSDVPLSVLQANSHYQFQLKDNHNEPYDIHIYSPKEDSSFSDYQLYVSDALATYGVLQDHLTFFEGDDALRFRDRQEIAYVSSHQTGRDLLVLSQKEKSNQFELQIFALEGGILQEVTVDGDQLRTINGELRNIGNRYYQTVEYSSDNETGWFFTTWELDEDTLTLSLKSQSVYNEETFADGVQYGQEMYERWRDKPTSTFAYPSIPVTSDWLAEVEKGRFPSVSFAIGTRLQEIFDQEGEPDAITDWLNGAETFIFNNIGYAVTASSESTVNTLLIPGALIDGDVELLYETLGEPDEQVDGDTEVVIYNTGTYTLYIEKNKNEIETILVSKTETPEISADWSGTYTIPEESGVFGELNIYNEDETGFEFDIHVSTTHVGEMEGYAQKDGNTALQIEDEIGCQMTFVKEDHRVTTTEGPECWGWSGMAIDFNHTFVKKRH</sequence>
<dbReference type="EMBL" id="JRJU01000032">
    <property type="protein sequence ID" value="KHF38691.1"/>
    <property type="molecule type" value="Genomic_DNA"/>
</dbReference>
<dbReference type="OrthoDB" id="2862413at2"/>
<feature type="chain" id="PRO_5039426599" description="Lipoprotein" evidence="2">
    <location>
        <begin position="22"/>
        <end position="490"/>
    </location>
</feature>
<organism evidence="3 4">
    <name type="scientific">Halalkalibacter okhensis</name>
    <dbReference type="NCBI Taxonomy" id="333138"/>
    <lineage>
        <taxon>Bacteria</taxon>
        <taxon>Bacillati</taxon>
        <taxon>Bacillota</taxon>
        <taxon>Bacilli</taxon>
        <taxon>Bacillales</taxon>
        <taxon>Bacillaceae</taxon>
        <taxon>Halalkalibacter</taxon>
    </lineage>
</organism>
<comment type="caution">
    <text evidence="3">The sequence shown here is derived from an EMBL/GenBank/DDBJ whole genome shotgun (WGS) entry which is preliminary data.</text>
</comment>
<dbReference type="AlphaFoldDB" id="A0A0B0IG88"/>
<feature type="compositionally biased region" description="Polar residues" evidence="1">
    <location>
        <begin position="24"/>
        <end position="34"/>
    </location>
</feature>
<accession>A0A0B0IG88</accession>
<evidence type="ECO:0000256" key="1">
    <source>
        <dbReference type="SAM" id="MobiDB-lite"/>
    </source>
</evidence>
<keyword evidence="2" id="KW-0732">Signal</keyword>
<reference evidence="3 4" key="1">
    <citation type="submission" date="2014-09" db="EMBL/GenBank/DDBJ databases">
        <title>Genome sequencing and annotation of Bacillus Okhensis strain Kh10-101T.</title>
        <authorList>
            <person name="Prakash J.S."/>
        </authorList>
    </citation>
    <scope>NUCLEOTIDE SEQUENCE [LARGE SCALE GENOMIC DNA]</scope>
    <source>
        <strain evidence="4">Kh10-101T</strain>
    </source>
</reference>
<dbReference type="PROSITE" id="PS51257">
    <property type="entry name" value="PROKAR_LIPOPROTEIN"/>
    <property type="match status" value="1"/>
</dbReference>
<feature type="signal peptide" evidence="2">
    <location>
        <begin position="1"/>
        <end position="21"/>
    </location>
</feature>
<dbReference type="RefSeq" id="WP_034632058.1">
    <property type="nucleotide sequence ID" value="NZ_JRJU01000032.1"/>
</dbReference>
<evidence type="ECO:0000256" key="2">
    <source>
        <dbReference type="SAM" id="SignalP"/>
    </source>
</evidence>
<feature type="region of interest" description="Disordered" evidence="1">
    <location>
        <begin position="24"/>
        <end position="52"/>
    </location>
</feature>
<proteinExistence type="predicted"/>
<evidence type="ECO:0008006" key="5">
    <source>
        <dbReference type="Google" id="ProtNLM"/>
    </source>
</evidence>
<dbReference type="STRING" id="333138.LQ50_19640"/>
<dbReference type="Proteomes" id="UP000030832">
    <property type="component" value="Unassembled WGS sequence"/>
</dbReference>
<gene>
    <name evidence="3" type="ORF">LQ50_19640</name>
</gene>
<name>A0A0B0IG88_9BACI</name>
<dbReference type="eggNOG" id="ENOG5030ITP">
    <property type="taxonomic scope" value="Bacteria"/>
</dbReference>
<evidence type="ECO:0000313" key="4">
    <source>
        <dbReference type="Proteomes" id="UP000030832"/>
    </source>
</evidence>